<feature type="coiled-coil region" evidence="1">
    <location>
        <begin position="308"/>
        <end position="342"/>
    </location>
</feature>
<name>A0A177B7J5_9BILA</name>
<dbReference type="OrthoDB" id="20018at2759"/>
<keyword evidence="1" id="KW-0175">Coiled coil</keyword>
<protein>
    <submittedName>
        <fullName evidence="2">Uncharacterized protein</fullName>
    </submittedName>
</protein>
<comment type="caution">
    <text evidence="2">The sequence shown here is derived from an EMBL/GenBank/DDBJ whole genome shotgun (WGS) entry which is preliminary data.</text>
</comment>
<keyword evidence="3" id="KW-1185">Reference proteome</keyword>
<dbReference type="Pfam" id="PF06320">
    <property type="entry name" value="GCN5L1"/>
    <property type="match status" value="1"/>
</dbReference>
<organism evidence="2 3">
    <name type="scientific">Intoshia linei</name>
    <dbReference type="NCBI Taxonomy" id="1819745"/>
    <lineage>
        <taxon>Eukaryota</taxon>
        <taxon>Metazoa</taxon>
        <taxon>Spiralia</taxon>
        <taxon>Lophotrochozoa</taxon>
        <taxon>Mesozoa</taxon>
        <taxon>Orthonectida</taxon>
        <taxon>Rhopaluridae</taxon>
        <taxon>Intoshia</taxon>
    </lineage>
</organism>
<evidence type="ECO:0000256" key="1">
    <source>
        <dbReference type="SAM" id="Coils"/>
    </source>
</evidence>
<dbReference type="AlphaFoldDB" id="A0A177B7J5"/>
<dbReference type="Proteomes" id="UP000078046">
    <property type="component" value="Unassembled WGS sequence"/>
</dbReference>
<evidence type="ECO:0000313" key="2">
    <source>
        <dbReference type="EMBL" id="OAF69551.1"/>
    </source>
</evidence>
<gene>
    <name evidence="2" type="ORF">A3Q56_02656</name>
</gene>
<sequence length="372" mass="44317">MFISTLEKKKEIASQKTYLFISKLIVVTNMKSKELYNNQKNIAIEIERFEKYSASIRKMYSELDKNINSFNGEIKNLGDVENWLETIKTSIEDIDSFEFKKKTLQLNQIKCKANKLKEHLLHLQEDILIKKKNQENSFLVQKSIEIRNNEFKKNEELMAIDYEKSCNMLSQHEENYSKFKNMLQENDNQYNLSVEQQNHTCKKNELIQTNFDLEFKIKLGQDIQKEVTNLNNELKTIQDVTKNNQQKLEYYKKIEHDLNFQIYNITENNDKIKTEKDNKITLLETEFIENENSLKEKKVNIEEIIKKMSLIENGILEIKKNINNTEEEKKNIENEMMLLDESKNLMVTKEMYQKTVDEFDQKILDLEDGLII</sequence>
<proteinExistence type="predicted"/>
<evidence type="ECO:0000313" key="3">
    <source>
        <dbReference type="Proteomes" id="UP000078046"/>
    </source>
</evidence>
<dbReference type="EMBL" id="LWCA01000263">
    <property type="protein sequence ID" value="OAF69551.1"/>
    <property type="molecule type" value="Genomic_DNA"/>
</dbReference>
<reference evidence="2 3" key="1">
    <citation type="submission" date="2016-04" db="EMBL/GenBank/DDBJ databases">
        <title>The genome of Intoshia linei affirms orthonectids as highly simplified spiralians.</title>
        <authorList>
            <person name="Mikhailov K.V."/>
            <person name="Slusarev G.S."/>
            <person name="Nikitin M.A."/>
            <person name="Logacheva M.D."/>
            <person name="Penin A."/>
            <person name="Aleoshin V."/>
            <person name="Panchin Y.V."/>
        </authorList>
    </citation>
    <scope>NUCLEOTIDE SEQUENCE [LARGE SCALE GENOMIC DNA]</scope>
    <source>
        <strain evidence="2">Intl2013</strain>
        <tissue evidence="2">Whole animal</tissue>
    </source>
</reference>
<accession>A0A177B7J5</accession>